<accession>A0A1J1IML1</accession>
<reference evidence="1 2" key="1">
    <citation type="submission" date="2015-04" db="EMBL/GenBank/DDBJ databases">
        <authorList>
            <person name="Syromyatnikov M.Y."/>
            <person name="Popov V.N."/>
        </authorList>
    </citation>
    <scope>NUCLEOTIDE SEQUENCE [LARGE SCALE GENOMIC DNA]</scope>
</reference>
<gene>
    <name evidence="1" type="ORF">CLUMA_CG013599</name>
</gene>
<sequence length="144" mass="16822">METKRKQHTGIHEMFQDDNPNKSFCIALSEQRRERDCCTVCVMIVIIRKFKSEEGYLTANIQGEERKKSQLKCRFGHMVRLSVATNVVSEKACVQIYDGPFRDDPIKFKMSFRFLKHLMGVCSVEYFARIRPPDGLVLECYEES</sequence>
<dbReference type="Proteomes" id="UP000183832">
    <property type="component" value="Unassembled WGS sequence"/>
</dbReference>
<dbReference type="EMBL" id="CVRI01000054">
    <property type="protein sequence ID" value="CRL00326.1"/>
    <property type="molecule type" value="Genomic_DNA"/>
</dbReference>
<dbReference type="AlphaFoldDB" id="A0A1J1IML1"/>
<organism evidence="1 2">
    <name type="scientific">Clunio marinus</name>
    <dbReference type="NCBI Taxonomy" id="568069"/>
    <lineage>
        <taxon>Eukaryota</taxon>
        <taxon>Metazoa</taxon>
        <taxon>Ecdysozoa</taxon>
        <taxon>Arthropoda</taxon>
        <taxon>Hexapoda</taxon>
        <taxon>Insecta</taxon>
        <taxon>Pterygota</taxon>
        <taxon>Neoptera</taxon>
        <taxon>Endopterygota</taxon>
        <taxon>Diptera</taxon>
        <taxon>Nematocera</taxon>
        <taxon>Chironomoidea</taxon>
        <taxon>Chironomidae</taxon>
        <taxon>Clunio</taxon>
    </lineage>
</organism>
<proteinExistence type="predicted"/>
<protein>
    <submittedName>
        <fullName evidence="1">CLUMA_CG013599, isoform A</fullName>
    </submittedName>
</protein>
<evidence type="ECO:0000313" key="1">
    <source>
        <dbReference type="EMBL" id="CRL00326.1"/>
    </source>
</evidence>
<evidence type="ECO:0000313" key="2">
    <source>
        <dbReference type="Proteomes" id="UP000183832"/>
    </source>
</evidence>
<keyword evidence="2" id="KW-1185">Reference proteome</keyword>
<name>A0A1J1IML1_9DIPT</name>